<feature type="transmembrane region" description="Helical" evidence="1">
    <location>
        <begin position="21"/>
        <end position="41"/>
    </location>
</feature>
<name>A0A939QK30_9MICO</name>
<organism evidence="3 4">
    <name type="scientific">Leucobacter tardus</name>
    <dbReference type="NCBI Taxonomy" id="501483"/>
    <lineage>
        <taxon>Bacteria</taxon>
        <taxon>Bacillati</taxon>
        <taxon>Actinomycetota</taxon>
        <taxon>Actinomycetes</taxon>
        <taxon>Micrococcales</taxon>
        <taxon>Microbacteriaceae</taxon>
        <taxon>Leucobacter</taxon>
    </lineage>
</organism>
<feature type="domain" description="DUF1206" evidence="2">
    <location>
        <begin position="192"/>
        <end position="261"/>
    </location>
</feature>
<comment type="caution">
    <text evidence="3">The sequence shown here is derived from an EMBL/GenBank/DDBJ whole genome shotgun (WGS) entry which is preliminary data.</text>
</comment>
<proteinExistence type="predicted"/>
<feature type="transmembrane region" description="Helical" evidence="1">
    <location>
        <begin position="103"/>
        <end position="121"/>
    </location>
</feature>
<feature type="domain" description="DUF1206" evidence="2">
    <location>
        <begin position="21"/>
        <end position="85"/>
    </location>
</feature>
<feature type="transmembrane region" description="Helical" evidence="1">
    <location>
        <begin position="233"/>
        <end position="256"/>
    </location>
</feature>
<sequence length="263" mass="27139">MKAAAERAEQHPSFRVAARCGHLANGLVHGIIGVFALMLAWTGSGQSDQSQAFQTIAEAPFGAFALWLLAAVLGALGIYYAINGFSIRISDTKQRWSWRVAEWGRAVIYIVLGSIAGKFAAGSRSDGEDSAEQASGGLLQVPGGPVLLGAAGLAIGIAGIVFVVIGVRRGFRKRVQLPKGPAGRAIEALGAFGYVAKGASLGVVGGLVITAAIKQDPDAAGALDAAIRLLKDLPAGTAIVTAMGIGFLAYAVFCAFRARYDKL</sequence>
<evidence type="ECO:0000313" key="4">
    <source>
        <dbReference type="Proteomes" id="UP000668403"/>
    </source>
</evidence>
<dbReference type="InterPro" id="IPR009597">
    <property type="entry name" value="DUF1206"/>
</dbReference>
<dbReference type="Proteomes" id="UP000668403">
    <property type="component" value="Unassembled WGS sequence"/>
</dbReference>
<keyword evidence="1" id="KW-1133">Transmembrane helix</keyword>
<gene>
    <name evidence="3" type="ORF">J4H85_04050</name>
</gene>
<keyword evidence="1" id="KW-0812">Transmembrane</keyword>
<feature type="domain" description="DUF1206" evidence="2">
    <location>
        <begin position="104"/>
        <end position="169"/>
    </location>
</feature>
<feature type="transmembrane region" description="Helical" evidence="1">
    <location>
        <begin position="188"/>
        <end position="213"/>
    </location>
</feature>
<protein>
    <submittedName>
        <fullName evidence="3">DUF1206 domain-containing protein</fullName>
    </submittedName>
</protein>
<evidence type="ECO:0000313" key="3">
    <source>
        <dbReference type="EMBL" id="MBO2989169.1"/>
    </source>
</evidence>
<feature type="transmembrane region" description="Helical" evidence="1">
    <location>
        <begin position="146"/>
        <end position="167"/>
    </location>
</feature>
<dbReference type="AlphaFoldDB" id="A0A939QK30"/>
<dbReference type="EMBL" id="JAGFBF010000001">
    <property type="protein sequence ID" value="MBO2989169.1"/>
    <property type="molecule type" value="Genomic_DNA"/>
</dbReference>
<keyword evidence="4" id="KW-1185">Reference proteome</keyword>
<evidence type="ECO:0000259" key="2">
    <source>
        <dbReference type="Pfam" id="PF06724"/>
    </source>
</evidence>
<evidence type="ECO:0000256" key="1">
    <source>
        <dbReference type="SAM" id="Phobius"/>
    </source>
</evidence>
<accession>A0A939QK30</accession>
<keyword evidence="1" id="KW-0472">Membrane</keyword>
<feature type="transmembrane region" description="Helical" evidence="1">
    <location>
        <begin position="61"/>
        <end position="82"/>
    </location>
</feature>
<dbReference type="Pfam" id="PF06724">
    <property type="entry name" value="DUF1206"/>
    <property type="match status" value="3"/>
</dbReference>
<reference evidence="3" key="1">
    <citation type="submission" date="2021-03" db="EMBL/GenBank/DDBJ databases">
        <title>Leucobacter chromiisoli sp. nov., isolated from chromium-containing soil of chemical plant.</title>
        <authorList>
            <person name="Xu Z."/>
        </authorList>
    </citation>
    <scope>NUCLEOTIDE SEQUENCE</scope>
    <source>
        <strain evidence="3">K 70/01</strain>
    </source>
</reference>